<keyword evidence="5" id="KW-0899">Viral immunoevasion</keyword>
<sequence length="461" mass="52180">MSNLLYLLALFASGSKICCAIKDYCSTNTFDKTDFGLQFTKEPNYGEYAIAGKFKEIHCCAKGYSSIEWYKDGRPYPWSLDLSTLVIFPESANQTIYTPNVRHGDSGNYTCVLRDDQRNHDIIYSHKTILNVFDKAPDDPKITFISPDMIPHTGDSLRLFCEAFGGTVDLPDAYNEAVWHKELADGTLIKLPKRLYQEKTLREDGQTFGTYLKFESFQLEDAGTYVCVISKPGVSVQKRVSIRDAAVFYIDPNPFPWKQITIACLIVSTLIMSIIVLNRKYGPKVKALVKDNCYAIEDYDGKTNDVLIAYSAEDTELANGIMLPKLEARSYTCTSRKITCDITRCAAEISQYAESSRRIIVILSPAALNDIWTSAQLYQVLKHFQTINTCKIVYVTVRSFPVSGAEVKNNSGESLRSLMSKINIIQWNVSKDANFWFRLCRELPPKRSKYWVKSKSDGMLA</sequence>
<evidence type="ECO:0000256" key="10">
    <source>
        <dbReference type="ARBA" id="ARBA00023319"/>
    </source>
</evidence>
<feature type="domain" description="TIR" evidence="16">
    <location>
        <begin position="302"/>
        <end position="443"/>
    </location>
</feature>
<dbReference type="GO" id="GO:0007165">
    <property type="term" value="P:signal transduction"/>
    <property type="evidence" value="ECO:0007669"/>
    <property type="project" value="InterPro"/>
</dbReference>
<dbReference type="PROSITE" id="PS50835">
    <property type="entry name" value="IG_LIKE"/>
    <property type="match status" value="2"/>
</dbReference>
<dbReference type="SUPFAM" id="SSF52200">
    <property type="entry name" value="Toll/Interleukin receptor TIR domain"/>
    <property type="match status" value="1"/>
</dbReference>
<comment type="similarity">
    <text evidence="1">Belongs to the interleukin-1 receptor family.</text>
</comment>
<keyword evidence="8" id="KW-0325">Glycoprotein</keyword>
<dbReference type="Gene3D" id="3.40.50.10140">
    <property type="entry name" value="Toll/interleukin-1 receptor homology (TIR) domain"/>
    <property type="match status" value="1"/>
</dbReference>
<evidence type="ECO:0000256" key="11">
    <source>
        <dbReference type="ARBA" id="ARBA00038761"/>
    </source>
</evidence>
<evidence type="ECO:0000256" key="8">
    <source>
        <dbReference type="ARBA" id="ARBA00023180"/>
    </source>
</evidence>
<dbReference type="SUPFAM" id="SSF48726">
    <property type="entry name" value="Immunoglobulin"/>
    <property type="match status" value="2"/>
</dbReference>
<dbReference type="AlphaFoldDB" id="A0AAR5PM59"/>
<keyword evidence="2" id="KW-0244">Early protein</keyword>
<keyword evidence="14" id="KW-0472">Membrane</keyword>
<feature type="signal peptide" evidence="15">
    <location>
        <begin position="1"/>
        <end position="20"/>
    </location>
</feature>
<dbReference type="InterPro" id="IPR036179">
    <property type="entry name" value="Ig-like_dom_sf"/>
</dbReference>
<keyword evidence="9" id="KW-0922">Interferon antiviral system evasion</keyword>
<evidence type="ECO:0000256" key="14">
    <source>
        <dbReference type="SAM" id="Phobius"/>
    </source>
</evidence>
<proteinExistence type="inferred from homology"/>
<reference evidence="18" key="2">
    <citation type="submission" date="2024-08" db="UniProtKB">
        <authorList>
            <consortium name="EnsemblMetazoa"/>
        </authorList>
    </citation>
    <scope>IDENTIFICATION</scope>
</reference>
<keyword evidence="19" id="KW-1185">Reference proteome</keyword>
<dbReference type="Proteomes" id="UP000019118">
    <property type="component" value="Unassembled WGS sequence"/>
</dbReference>
<dbReference type="KEGG" id="dpa:109539044"/>
<keyword evidence="6" id="KW-0520">NAD</keyword>
<evidence type="ECO:0000256" key="7">
    <source>
        <dbReference type="ARBA" id="ARBA00023157"/>
    </source>
</evidence>
<keyword evidence="10" id="KW-0393">Immunoglobulin domain</keyword>
<keyword evidence="14" id="KW-1133">Transmembrane helix</keyword>
<evidence type="ECO:0000256" key="2">
    <source>
        <dbReference type="ARBA" id="ARBA00022518"/>
    </source>
</evidence>
<evidence type="ECO:0000259" key="16">
    <source>
        <dbReference type="PROSITE" id="PS50104"/>
    </source>
</evidence>
<keyword evidence="3" id="KW-1090">Inhibition of host innate immune response by virus</keyword>
<evidence type="ECO:0000256" key="1">
    <source>
        <dbReference type="ARBA" id="ARBA00009752"/>
    </source>
</evidence>
<reference evidence="19" key="1">
    <citation type="journal article" date="2013" name="Genome Biol.">
        <title>Draft genome of the mountain pine beetle, Dendroctonus ponderosae Hopkins, a major forest pest.</title>
        <authorList>
            <person name="Keeling C.I."/>
            <person name="Yuen M.M."/>
            <person name="Liao N.Y."/>
            <person name="Docking T.R."/>
            <person name="Chan S.K."/>
            <person name="Taylor G.A."/>
            <person name="Palmquist D.L."/>
            <person name="Jackman S.D."/>
            <person name="Nguyen A."/>
            <person name="Li M."/>
            <person name="Henderson H."/>
            <person name="Janes J.K."/>
            <person name="Zhao Y."/>
            <person name="Pandoh P."/>
            <person name="Moore R."/>
            <person name="Sperling F.A."/>
            <person name="Huber D.P."/>
            <person name="Birol I."/>
            <person name="Jones S.J."/>
            <person name="Bohlmann J."/>
        </authorList>
    </citation>
    <scope>NUCLEOTIDE SEQUENCE</scope>
</reference>
<evidence type="ECO:0000256" key="4">
    <source>
        <dbReference type="ARBA" id="ARBA00022801"/>
    </source>
</evidence>
<evidence type="ECO:0000256" key="5">
    <source>
        <dbReference type="ARBA" id="ARBA00022830"/>
    </source>
</evidence>
<dbReference type="InterPro" id="IPR015621">
    <property type="entry name" value="IL-1_rcpt_fam"/>
</dbReference>
<feature type="transmembrane region" description="Helical" evidence="14">
    <location>
        <begin position="260"/>
        <end position="277"/>
    </location>
</feature>
<feature type="chain" id="PRO_5043792825" description="Soluble interferon alpha/beta receptor OPG204" evidence="15">
    <location>
        <begin position="21"/>
        <end position="461"/>
    </location>
</feature>
<evidence type="ECO:0000256" key="12">
    <source>
        <dbReference type="ARBA" id="ARBA00041012"/>
    </source>
</evidence>
<evidence type="ECO:0000256" key="3">
    <source>
        <dbReference type="ARBA" id="ARBA00022632"/>
    </source>
</evidence>
<protein>
    <recommendedName>
        <fullName evidence="12">Soluble interferon alpha/beta receptor OPG204</fullName>
    </recommendedName>
</protein>
<evidence type="ECO:0000313" key="18">
    <source>
        <dbReference type="EnsemblMetazoa" id="XP_019762120.1"/>
    </source>
</evidence>
<evidence type="ECO:0000256" key="13">
    <source>
        <dbReference type="ARBA" id="ARBA00045444"/>
    </source>
</evidence>
<evidence type="ECO:0000256" key="15">
    <source>
        <dbReference type="SAM" id="SignalP"/>
    </source>
</evidence>
<feature type="domain" description="Ig-like" evidence="17">
    <location>
        <begin position="140"/>
        <end position="241"/>
    </location>
</feature>
<dbReference type="InterPro" id="IPR035897">
    <property type="entry name" value="Toll_tir_struct_dom_sf"/>
</dbReference>
<keyword evidence="4" id="KW-0378">Hydrolase</keyword>
<evidence type="ECO:0000313" key="19">
    <source>
        <dbReference type="Proteomes" id="UP000019118"/>
    </source>
</evidence>
<dbReference type="PANTHER" id="PTHR11890">
    <property type="entry name" value="INTERLEUKIN-1 RECEPTOR FAMILY MEMBER"/>
    <property type="match status" value="1"/>
</dbReference>
<comment type="function">
    <text evidence="13">Counteracts the antiviral effects of host IFN-alpha/beta and key IFN-inducible proteins involved in viral RNA degradation suxh as host OAS1. Acts as a soluble IFN-alpha receptor and thus inhibits the interaction between host IFN-alpha and its receptor.</text>
</comment>
<dbReference type="SMART" id="SM00409">
    <property type="entry name" value="IG"/>
    <property type="match status" value="2"/>
</dbReference>
<evidence type="ECO:0000256" key="9">
    <source>
        <dbReference type="ARBA" id="ARBA00023258"/>
    </source>
</evidence>
<dbReference type="InterPro" id="IPR003599">
    <property type="entry name" value="Ig_sub"/>
</dbReference>
<keyword evidence="7" id="KW-1015">Disulfide bond</keyword>
<feature type="domain" description="Ig-like" evidence="17">
    <location>
        <begin position="66"/>
        <end position="130"/>
    </location>
</feature>
<keyword evidence="14" id="KW-0812">Transmembrane</keyword>
<dbReference type="GO" id="GO:0016787">
    <property type="term" value="F:hydrolase activity"/>
    <property type="evidence" value="ECO:0007669"/>
    <property type="project" value="UniProtKB-KW"/>
</dbReference>
<dbReference type="GO" id="GO:0039502">
    <property type="term" value="P:symbiont-mediated suppression of host type I interferon-mediated signaling pathway"/>
    <property type="evidence" value="ECO:0007669"/>
    <property type="project" value="UniProtKB-KW"/>
</dbReference>
<keyword evidence="5" id="KW-1114">Inhibition of host interferon signaling pathway by virus</keyword>
<dbReference type="PANTHER" id="PTHR11890:SF44">
    <property type="entry name" value="X-LINKED INTERLEUKIN-1 RECEPTOR ACCESSORY PROTEIN-LIKE 2"/>
    <property type="match status" value="1"/>
</dbReference>
<keyword evidence="15" id="KW-0732">Signal</keyword>
<dbReference type="InterPro" id="IPR013783">
    <property type="entry name" value="Ig-like_fold"/>
</dbReference>
<dbReference type="EnsemblMetazoa" id="XM_019906561.1">
    <property type="protein sequence ID" value="XP_019762120.1"/>
    <property type="gene ID" value="LOC109539044"/>
</dbReference>
<dbReference type="Gene3D" id="2.60.40.10">
    <property type="entry name" value="Immunoglobulins"/>
    <property type="match status" value="2"/>
</dbReference>
<dbReference type="GeneID" id="109539044"/>
<dbReference type="InterPro" id="IPR007110">
    <property type="entry name" value="Ig-like_dom"/>
</dbReference>
<comment type="subunit">
    <text evidence="11">Interacts with host IFNA1.</text>
</comment>
<keyword evidence="5" id="KW-0945">Host-virus interaction</keyword>
<name>A0AAR5PM59_DENPD</name>
<dbReference type="InterPro" id="IPR000157">
    <property type="entry name" value="TIR_dom"/>
</dbReference>
<accession>A0AAR5PM59</accession>
<organism evidence="18 19">
    <name type="scientific">Dendroctonus ponderosae</name>
    <name type="common">Mountain pine beetle</name>
    <dbReference type="NCBI Taxonomy" id="77166"/>
    <lineage>
        <taxon>Eukaryota</taxon>
        <taxon>Metazoa</taxon>
        <taxon>Ecdysozoa</taxon>
        <taxon>Arthropoda</taxon>
        <taxon>Hexapoda</taxon>
        <taxon>Insecta</taxon>
        <taxon>Pterygota</taxon>
        <taxon>Neoptera</taxon>
        <taxon>Endopterygota</taxon>
        <taxon>Coleoptera</taxon>
        <taxon>Polyphaga</taxon>
        <taxon>Cucujiformia</taxon>
        <taxon>Curculionidae</taxon>
        <taxon>Scolytinae</taxon>
        <taxon>Dendroctonus</taxon>
    </lineage>
</organism>
<evidence type="ECO:0000256" key="6">
    <source>
        <dbReference type="ARBA" id="ARBA00023027"/>
    </source>
</evidence>
<dbReference type="PROSITE" id="PS50104">
    <property type="entry name" value="TIR"/>
    <property type="match status" value="1"/>
</dbReference>
<evidence type="ECO:0000259" key="17">
    <source>
        <dbReference type="PROSITE" id="PS50835"/>
    </source>
</evidence>